<evidence type="ECO:0000256" key="1">
    <source>
        <dbReference type="ARBA" id="ARBA00010062"/>
    </source>
</evidence>
<dbReference type="InterPro" id="IPR028082">
    <property type="entry name" value="Peripla_BP_I"/>
</dbReference>
<dbReference type="InterPro" id="IPR006311">
    <property type="entry name" value="TAT_signal"/>
</dbReference>
<dbReference type="Gene3D" id="3.40.50.2300">
    <property type="match status" value="2"/>
</dbReference>
<evidence type="ECO:0000313" key="6">
    <source>
        <dbReference type="Proteomes" id="UP001241605"/>
    </source>
</evidence>
<dbReference type="PANTHER" id="PTHR30483:SF6">
    <property type="entry name" value="PERIPLASMIC BINDING PROTEIN OF ABC TRANSPORTER FOR NATURAL AMINO ACIDS"/>
    <property type="match status" value="1"/>
</dbReference>
<evidence type="ECO:0000256" key="3">
    <source>
        <dbReference type="ARBA" id="ARBA00022970"/>
    </source>
</evidence>
<reference evidence="5 6" key="1">
    <citation type="submission" date="2023-05" db="EMBL/GenBank/DDBJ databases">
        <title>YMD87, complete Genome.</title>
        <authorList>
            <person name="Zhang J."/>
            <person name="Xu X."/>
        </authorList>
    </citation>
    <scope>NUCLEOTIDE SEQUENCE [LARGE SCALE GENOMIC DNA]</scope>
    <source>
        <strain evidence="5 6">YMD87</strain>
    </source>
</reference>
<proteinExistence type="inferred from homology"/>
<gene>
    <name evidence="5" type="ORF">QF118_18030</name>
</gene>
<organism evidence="5 6">
    <name type="scientific">Tropicibacter oceani</name>
    <dbReference type="NCBI Taxonomy" id="3058420"/>
    <lineage>
        <taxon>Bacteria</taxon>
        <taxon>Pseudomonadati</taxon>
        <taxon>Pseudomonadota</taxon>
        <taxon>Alphaproteobacteria</taxon>
        <taxon>Rhodobacterales</taxon>
        <taxon>Roseobacteraceae</taxon>
        <taxon>Tropicibacter</taxon>
    </lineage>
</organism>
<evidence type="ECO:0000313" key="5">
    <source>
        <dbReference type="EMBL" id="WGW03790.1"/>
    </source>
</evidence>
<dbReference type="Pfam" id="PF13458">
    <property type="entry name" value="Peripla_BP_6"/>
    <property type="match status" value="1"/>
</dbReference>
<keyword evidence="6" id="KW-1185">Reference proteome</keyword>
<keyword evidence="2" id="KW-0732">Signal</keyword>
<name>A0ABY8QGY6_9RHOB</name>
<protein>
    <submittedName>
        <fullName evidence="5">Substrate-binding protein</fullName>
    </submittedName>
</protein>
<dbReference type="EMBL" id="CP124616">
    <property type="protein sequence ID" value="WGW03790.1"/>
    <property type="molecule type" value="Genomic_DNA"/>
</dbReference>
<sequence length="463" mass="48650">MSKTNLTRRGVLKSGAVAGAGVALPTIFTGSSVSAFTNDPTGDTVTLGFNVPQTGPYADEGADELRAYELAVEHLNGGGDGGMLNTFSSKVLDGTGILGKKVAYVTGDTQTKSDAARASAKSMIEKDGAVMITGGSSSGVAVAVQGLCQEAGVIFMAGLTHSNDTTGKDKKANGFRHFFNGYMSAAALAPVLKNLYGDDRKAYHLTADYTWGWTQQESIAAATEAMGWETVNNVLTPLAATDFSSYIAPVLNSGADVLVLNHYGGNMVNSLTNAVQFGLRNKEVNGKNFEIVVPLFSRLMARGAGENIKGIVGSTNWHWSLQDEGSKAFVKSFGTKYGFPPSQAAHTCYVQTLLYADAVQRAGSFNPCAVVEALEGGDSSLPGISSPANKGYLFDGLGNGQTLYRSADHQCFKDVLVVKGKENPTSEFDLLEVVEVTPAAQVWYEPDHPMFAGGQLGSCNPGA</sequence>
<dbReference type="PROSITE" id="PS51318">
    <property type="entry name" value="TAT"/>
    <property type="match status" value="1"/>
</dbReference>
<keyword evidence="3" id="KW-0813">Transport</keyword>
<dbReference type="InterPro" id="IPR028081">
    <property type="entry name" value="Leu-bd"/>
</dbReference>
<comment type="similarity">
    <text evidence="1">Belongs to the leucine-binding protein family.</text>
</comment>
<dbReference type="Proteomes" id="UP001241605">
    <property type="component" value="Chromosome"/>
</dbReference>
<accession>A0ABY8QGY6</accession>
<keyword evidence="3" id="KW-0029">Amino-acid transport</keyword>
<dbReference type="RefSeq" id="WP_282300420.1">
    <property type="nucleotide sequence ID" value="NZ_CP124616.1"/>
</dbReference>
<dbReference type="SUPFAM" id="SSF53822">
    <property type="entry name" value="Periplasmic binding protein-like I"/>
    <property type="match status" value="1"/>
</dbReference>
<evidence type="ECO:0000256" key="2">
    <source>
        <dbReference type="ARBA" id="ARBA00022729"/>
    </source>
</evidence>
<dbReference type="PANTHER" id="PTHR30483">
    <property type="entry name" value="LEUCINE-SPECIFIC-BINDING PROTEIN"/>
    <property type="match status" value="1"/>
</dbReference>
<feature type="domain" description="Leucine-binding protein" evidence="4">
    <location>
        <begin position="44"/>
        <end position="418"/>
    </location>
</feature>
<dbReference type="InterPro" id="IPR051010">
    <property type="entry name" value="BCAA_transport"/>
</dbReference>
<evidence type="ECO:0000259" key="4">
    <source>
        <dbReference type="Pfam" id="PF13458"/>
    </source>
</evidence>
<dbReference type="CDD" id="cd19987">
    <property type="entry name" value="PBP1_SBP-like"/>
    <property type="match status" value="1"/>
</dbReference>